<proteinExistence type="predicted"/>
<organism evidence="1 2">
    <name type="scientific">Algicella marina</name>
    <dbReference type="NCBI Taxonomy" id="2683284"/>
    <lineage>
        <taxon>Bacteria</taxon>
        <taxon>Pseudomonadati</taxon>
        <taxon>Pseudomonadota</taxon>
        <taxon>Alphaproteobacteria</taxon>
        <taxon>Rhodobacterales</taxon>
        <taxon>Paracoccaceae</taxon>
        <taxon>Algicella</taxon>
    </lineage>
</organism>
<dbReference type="AlphaFoldDB" id="A0A6P1SYJ3"/>
<accession>A0A6P1SYJ3</accession>
<dbReference type="EMBL" id="CP046620">
    <property type="protein sequence ID" value="QHQ34286.1"/>
    <property type="molecule type" value="Genomic_DNA"/>
</dbReference>
<evidence type="ECO:0000313" key="2">
    <source>
        <dbReference type="Proteomes" id="UP000464495"/>
    </source>
</evidence>
<protein>
    <submittedName>
        <fullName evidence="1">Uncharacterized protein</fullName>
    </submittedName>
</protein>
<dbReference type="Proteomes" id="UP000464495">
    <property type="component" value="Chromosome"/>
</dbReference>
<name>A0A6P1SYJ3_9RHOB</name>
<sequence>MSLNSVKPILRTGANQRARARLRFAEFCTLREIQFRCPKSDVPSVGTTQ</sequence>
<dbReference type="KEGG" id="amaq:GO499_03305"/>
<keyword evidence="2" id="KW-1185">Reference proteome</keyword>
<reference evidence="1 2" key="1">
    <citation type="submission" date="2019-12" db="EMBL/GenBank/DDBJ databases">
        <title>Complete genome sequence of Algicella marina strain 9Alg 56(T) isolated from the red alga Tichocarpus crinitus.</title>
        <authorList>
            <person name="Kim S.-G."/>
            <person name="Nedashkovskaya O.I."/>
        </authorList>
    </citation>
    <scope>NUCLEOTIDE SEQUENCE [LARGE SCALE GENOMIC DNA]</scope>
    <source>
        <strain evidence="1 2">9Alg 56</strain>
    </source>
</reference>
<evidence type="ECO:0000313" key="1">
    <source>
        <dbReference type="EMBL" id="QHQ34286.1"/>
    </source>
</evidence>
<dbReference type="RefSeq" id="WP_161860857.1">
    <property type="nucleotide sequence ID" value="NZ_CP046620.1"/>
</dbReference>
<gene>
    <name evidence="1" type="ORF">GO499_03305</name>
</gene>